<dbReference type="EMBL" id="JZWS03000041">
    <property type="protein sequence ID" value="MEW9492493.1"/>
    <property type="molecule type" value="Genomic_DNA"/>
</dbReference>
<evidence type="ECO:0000313" key="2">
    <source>
        <dbReference type="Proteomes" id="UP000053480"/>
    </source>
</evidence>
<evidence type="ECO:0000313" key="1">
    <source>
        <dbReference type="EMBL" id="MEW9492493.1"/>
    </source>
</evidence>
<keyword evidence="1" id="KW-0547">Nucleotide-binding</keyword>
<comment type="caution">
    <text evidence="1">The sequence shown here is derived from an EMBL/GenBank/DDBJ whole genome shotgun (WGS) entry which is preliminary data.</text>
</comment>
<proteinExistence type="predicted"/>
<name>A0ACC6TRV7_9CREN</name>
<accession>A0ACC6TRV7</accession>
<keyword evidence="1" id="KW-0067">ATP-binding</keyword>
<reference evidence="1" key="1">
    <citation type="submission" date="2024-07" db="EMBL/GenBank/DDBJ databases">
        <title>Metagenome and Metagenome-Assembled Genomes of Archaea from a hot spring from the geothermal field of Los Azufres, Mexico.</title>
        <authorList>
            <person name="Marin-Paredes R."/>
            <person name="Martinez-Romero E."/>
            <person name="Servin-Garciduenas L.E."/>
        </authorList>
    </citation>
    <scope>NUCLEOTIDE SEQUENCE</scope>
    <source>
        <strain evidence="1">AZ1-454</strain>
    </source>
</reference>
<organism evidence="1 2">
    <name type="scientific">Candidatus Aramenus sulfurataquae</name>
    <dbReference type="NCBI Taxonomy" id="1326980"/>
    <lineage>
        <taxon>Archaea</taxon>
        <taxon>Thermoproteota</taxon>
        <taxon>Thermoprotei</taxon>
        <taxon>Sulfolobales</taxon>
        <taxon>Sulfolobaceae</taxon>
        <taxon>Candidatus Aramenus</taxon>
    </lineage>
</organism>
<protein>
    <submittedName>
        <fullName evidence="1">ATP-binding protein</fullName>
    </submittedName>
</protein>
<dbReference type="Proteomes" id="UP000053480">
    <property type="component" value="Unassembled WGS sequence"/>
</dbReference>
<sequence>MDGKEESKKDEISFDELEELAGEEELIKDEISFDELKKLAGEGEEEEEELRKVNQLIEEAKKRAKKEGEVVGLVSRVTPISHGTEAKEIKAEVPFNVYLSKRFVVGSYVGISLPIAGTLVLGRINQVERSDVLSLAKVPALSPVEEVSGITTPLTLTIELLSEEVDGEVVPPSSPVDPQSPIFIPNEGFIKRMLGLPDAGIAIGRVVEGYKEMNVEVRLTSEILRHHVLVVGTTGAGKTNLLKVILKNSEIPAMVFDIQGDYVRAVAKMEGNVILPITRDYAKLGLTNFVDLFLARSNLQGYRMAEIDGNKVIMRNDKGQSFNLYLIAFKLTETYTLLPEVSPFFSPQGGEFFKIIAEKIIEEKCLSTIDKWNQCSEQVINNMKLHPTTKDNISRAVTLLSKSGVIDVRMEELKDKYLGEPNYEELLNAKSVVDLRWVSEAGVSSATMSAFIIAERIFKLIDERYKKEGKETPFLMIFDEAHEYFPQSRKDEEKEALERLINRIMRLGRVRGMGTILATHRPTDLNDLILTLANTKVTLRADEDALKKISMDEYAKVLQAAPAGYGVMRTFSLKVNDLLFRTLKYDADEN</sequence>
<gene>
    <name evidence="1" type="ORF">TQ35_0009900</name>
</gene>